<keyword evidence="5 6" id="KW-0408">Iron</keyword>
<evidence type="ECO:0000313" key="9">
    <source>
        <dbReference type="EMBL" id="KAJ7225391.1"/>
    </source>
</evidence>
<dbReference type="InterPro" id="IPR037396">
    <property type="entry name" value="FMN_HAD"/>
</dbReference>
<dbReference type="InterPro" id="IPR008259">
    <property type="entry name" value="FMN_hydac_DH_AS"/>
</dbReference>
<dbReference type="Gene3D" id="3.20.20.70">
    <property type="entry name" value="Aldolase class I"/>
    <property type="match status" value="1"/>
</dbReference>
<comment type="caution">
    <text evidence="9">The sequence shown here is derived from an EMBL/GenBank/DDBJ whole genome shotgun (WGS) entry which is preliminary data.</text>
</comment>
<dbReference type="Proteomes" id="UP001219525">
    <property type="component" value="Unassembled WGS sequence"/>
</dbReference>
<dbReference type="SUPFAM" id="SSF51395">
    <property type="entry name" value="FMN-linked oxidoreductases"/>
    <property type="match status" value="1"/>
</dbReference>
<evidence type="ECO:0000313" key="10">
    <source>
        <dbReference type="Proteomes" id="UP001219525"/>
    </source>
</evidence>
<comment type="cofactor">
    <cofactor evidence="1">
        <name>FMN</name>
        <dbReference type="ChEBI" id="CHEBI:58210"/>
    </cofactor>
</comment>
<dbReference type="PROSITE" id="PS50255">
    <property type="entry name" value="CYTOCHROME_B5_2"/>
    <property type="match status" value="1"/>
</dbReference>
<dbReference type="AlphaFoldDB" id="A0AAD7E2R6"/>
<dbReference type="PROSITE" id="PS00557">
    <property type="entry name" value="FMN_HYDROXY_ACID_DH_1"/>
    <property type="match status" value="1"/>
</dbReference>
<reference evidence="9" key="1">
    <citation type="submission" date="2023-03" db="EMBL/GenBank/DDBJ databases">
        <title>Massive genome expansion in bonnet fungi (Mycena s.s.) driven by repeated elements and novel gene families across ecological guilds.</title>
        <authorList>
            <consortium name="Lawrence Berkeley National Laboratory"/>
            <person name="Harder C.B."/>
            <person name="Miyauchi S."/>
            <person name="Viragh M."/>
            <person name="Kuo A."/>
            <person name="Thoen E."/>
            <person name="Andreopoulos B."/>
            <person name="Lu D."/>
            <person name="Skrede I."/>
            <person name="Drula E."/>
            <person name="Henrissat B."/>
            <person name="Morin E."/>
            <person name="Kohler A."/>
            <person name="Barry K."/>
            <person name="LaButti K."/>
            <person name="Morin E."/>
            <person name="Salamov A."/>
            <person name="Lipzen A."/>
            <person name="Mereny Z."/>
            <person name="Hegedus B."/>
            <person name="Baldrian P."/>
            <person name="Stursova M."/>
            <person name="Weitz H."/>
            <person name="Taylor A."/>
            <person name="Grigoriev I.V."/>
            <person name="Nagy L.G."/>
            <person name="Martin F."/>
            <person name="Kauserud H."/>
        </authorList>
    </citation>
    <scope>NUCLEOTIDE SEQUENCE</scope>
    <source>
        <strain evidence="9">9144</strain>
    </source>
</reference>
<dbReference type="PROSITE" id="PS51349">
    <property type="entry name" value="FMN_HYDROXY_ACID_DH_2"/>
    <property type="match status" value="1"/>
</dbReference>
<dbReference type="PROSITE" id="PS00191">
    <property type="entry name" value="CYTOCHROME_B5_1"/>
    <property type="match status" value="1"/>
</dbReference>
<keyword evidence="2 6" id="KW-0349">Heme</keyword>
<dbReference type="FunFam" id="3.10.120.10:FF:000009">
    <property type="entry name" value="Cytochrome b2, mitochondrial, putative"/>
    <property type="match status" value="1"/>
</dbReference>
<evidence type="ECO:0000256" key="3">
    <source>
        <dbReference type="ARBA" id="ARBA00022723"/>
    </source>
</evidence>
<keyword evidence="10" id="KW-1185">Reference proteome</keyword>
<feature type="domain" description="Cytochrome b5 heme-binding" evidence="7">
    <location>
        <begin position="1"/>
        <end position="76"/>
    </location>
</feature>
<dbReference type="PANTHER" id="PTHR10578:SF101">
    <property type="entry name" value="L-LACTATE DEHYDROGENASE (CYTOCHROME B2)"/>
    <property type="match status" value="1"/>
</dbReference>
<evidence type="ECO:0000259" key="8">
    <source>
        <dbReference type="PROSITE" id="PS51349"/>
    </source>
</evidence>
<sequence>MWSLLQVGHHNSAADCWVIINNNVYDVTDFLKEHPGGASIILKYAGRDATSAYEPIHPPDALEKNLPPSKHLGPLTASAAQSVADDLQNRRKTKDELRVQQALSQRPPLGRILNLLEMETVAKNVLSHKAEAYYSSATDDHITVTENARAFSRFFFHPRVMRPVGKCDPSTTILGFKSSIPVFVSGAALAKLGHPQGEVNITKGAGKTSIIQMVSSNASLSYADIIAAATHSQPLFFQLYKNSNDAVAEKRVREVDGLGYKAIFLTVDAVVPGSREKDIRSPWLVEDLERGFPKLHVDGEEEDKATNFGTAGALIANDDRNMTWEKTIPWLRNITKLPIVIKGIQCVEDAVLAAEAGVEGILLSNHGGRQLEYSLPPLEVLYRLRKQRPDVFDKVEGT</sequence>
<comment type="similarity">
    <text evidence="6">Belongs to the cytochrome b5 family.</text>
</comment>
<dbReference type="SMART" id="SM01117">
    <property type="entry name" value="Cyt-b5"/>
    <property type="match status" value="1"/>
</dbReference>
<proteinExistence type="inferred from homology"/>
<protein>
    <submittedName>
        <fullName evidence="9">FMN-dependent dehydrogenase-domain-containing protein</fullName>
    </submittedName>
</protein>
<dbReference type="GO" id="GO:0046872">
    <property type="term" value="F:metal ion binding"/>
    <property type="evidence" value="ECO:0007669"/>
    <property type="project" value="UniProtKB-UniRule"/>
</dbReference>
<name>A0AAD7E2R6_9AGAR</name>
<dbReference type="InterPro" id="IPR013785">
    <property type="entry name" value="Aldolase_TIM"/>
</dbReference>
<evidence type="ECO:0000256" key="4">
    <source>
        <dbReference type="ARBA" id="ARBA00023002"/>
    </source>
</evidence>
<evidence type="ECO:0000256" key="5">
    <source>
        <dbReference type="ARBA" id="ARBA00023004"/>
    </source>
</evidence>
<dbReference type="InterPro" id="IPR001199">
    <property type="entry name" value="Cyt_B5-like_heme/steroid-bd"/>
</dbReference>
<organism evidence="9 10">
    <name type="scientific">Mycena pura</name>
    <dbReference type="NCBI Taxonomy" id="153505"/>
    <lineage>
        <taxon>Eukaryota</taxon>
        <taxon>Fungi</taxon>
        <taxon>Dikarya</taxon>
        <taxon>Basidiomycota</taxon>
        <taxon>Agaricomycotina</taxon>
        <taxon>Agaricomycetes</taxon>
        <taxon>Agaricomycetidae</taxon>
        <taxon>Agaricales</taxon>
        <taxon>Marasmiineae</taxon>
        <taxon>Mycenaceae</taxon>
        <taxon>Mycena</taxon>
    </lineage>
</organism>
<evidence type="ECO:0000256" key="1">
    <source>
        <dbReference type="ARBA" id="ARBA00001917"/>
    </source>
</evidence>
<gene>
    <name evidence="9" type="ORF">GGX14DRAFT_420253</name>
</gene>
<evidence type="ECO:0000256" key="2">
    <source>
        <dbReference type="ARBA" id="ARBA00022617"/>
    </source>
</evidence>
<dbReference type="Pfam" id="PF00173">
    <property type="entry name" value="Cyt-b5"/>
    <property type="match status" value="1"/>
</dbReference>
<dbReference type="GO" id="GO:0020037">
    <property type="term" value="F:heme binding"/>
    <property type="evidence" value="ECO:0007669"/>
    <property type="project" value="UniProtKB-UniRule"/>
</dbReference>
<feature type="domain" description="FMN hydroxy acid dehydrogenase" evidence="8">
    <location>
        <begin position="107"/>
        <end position="398"/>
    </location>
</feature>
<keyword evidence="4" id="KW-0560">Oxidoreductase</keyword>
<dbReference type="PRINTS" id="PR00363">
    <property type="entry name" value="CYTOCHROMEB5"/>
</dbReference>
<dbReference type="PANTHER" id="PTHR10578">
    <property type="entry name" value="S -2-HYDROXY-ACID OXIDASE-RELATED"/>
    <property type="match status" value="1"/>
</dbReference>
<dbReference type="GO" id="GO:0004460">
    <property type="term" value="F:L-lactate dehydrogenase (cytochrome) activity"/>
    <property type="evidence" value="ECO:0007669"/>
    <property type="project" value="TreeGrafter"/>
</dbReference>
<dbReference type="SUPFAM" id="SSF55856">
    <property type="entry name" value="Cytochrome b5-like heme/steroid binding domain"/>
    <property type="match status" value="1"/>
</dbReference>
<dbReference type="GO" id="GO:0006089">
    <property type="term" value="P:lactate metabolic process"/>
    <property type="evidence" value="ECO:0007669"/>
    <property type="project" value="TreeGrafter"/>
</dbReference>
<dbReference type="InterPro" id="IPR036400">
    <property type="entry name" value="Cyt_B5-like_heme/steroid_sf"/>
</dbReference>
<evidence type="ECO:0000259" key="7">
    <source>
        <dbReference type="PROSITE" id="PS50255"/>
    </source>
</evidence>
<dbReference type="EMBL" id="JARJCW010000004">
    <property type="protein sequence ID" value="KAJ7225391.1"/>
    <property type="molecule type" value="Genomic_DNA"/>
</dbReference>
<dbReference type="InterPro" id="IPR018506">
    <property type="entry name" value="Cyt_B5_heme-BS"/>
</dbReference>
<evidence type="ECO:0000256" key="6">
    <source>
        <dbReference type="RuleBase" id="RU362121"/>
    </source>
</evidence>
<dbReference type="InterPro" id="IPR000262">
    <property type="entry name" value="FMN-dep_DH"/>
</dbReference>
<dbReference type="Gene3D" id="3.10.120.10">
    <property type="entry name" value="Cytochrome b5-like heme/steroid binding domain"/>
    <property type="match status" value="1"/>
</dbReference>
<keyword evidence="3 6" id="KW-0479">Metal-binding</keyword>
<accession>A0AAD7E2R6</accession>
<dbReference type="Pfam" id="PF01070">
    <property type="entry name" value="FMN_dh"/>
    <property type="match status" value="1"/>
</dbReference>